<feature type="domain" description="B5" evidence="17">
    <location>
        <begin position="268"/>
        <end position="343"/>
    </location>
</feature>
<evidence type="ECO:0000256" key="13">
    <source>
        <dbReference type="ARBA" id="ARBA00023146"/>
    </source>
</evidence>
<evidence type="ECO:0000256" key="7">
    <source>
        <dbReference type="ARBA" id="ARBA00022723"/>
    </source>
</evidence>
<dbReference type="SMART" id="SM00896">
    <property type="entry name" value="FDX-ACB"/>
    <property type="match status" value="1"/>
</dbReference>
<dbReference type="Gene3D" id="2.40.50.140">
    <property type="entry name" value="Nucleic acid-binding proteins"/>
    <property type="match status" value="1"/>
</dbReference>
<dbReference type="GO" id="GO:0006432">
    <property type="term" value="P:phenylalanyl-tRNA aminoacylation"/>
    <property type="evidence" value="ECO:0007669"/>
    <property type="project" value="UniProtKB-UniRule"/>
</dbReference>
<dbReference type="Proteomes" id="UP000006556">
    <property type="component" value="Chromosome"/>
</dbReference>
<comment type="catalytic activity">
    <reaction evidence="14 15">
        <text>tRNA(Phe) + L-phenylalanine + ATP = L-phenylalanyl-tRNA(Phe) + AMP + diphosphate + H(+)</text>
        <dbReference type="Rhea" id="RHEA:19413"/>
        <dbReference type="Rhea" id="RHEA-COMP:9668"/>
        <dbReference type="Rhea" id="RHEA-COMP:9699"/>
        <dbReference type="ChEBI" id="CHEBI:15378"/>
        <dbReference type="ChEBI" id="CHEBI:30616"/>
        <dbReference type="ChEBI" id="CHEBI:33019"/>
        <dbReference type="ChEBI" id="CHEBI:58095"/>
        <dbReference type="ChEBI" id="CHEBI:78442"/>
        <dbReference type="ChEBI" id="CHEBI:78531"/>
        <dbReference type="ChEBI" id="CHEBI:456215"/>
        <dbReference type="EC" id="6.1.1.20"/>
    </reaction>
</comment>
<comment type="similarity">
    <text evidence="2 15">Belongs to the phenylalanyl-tRNA synthetase beta subunit family. Type 1 subfamily.</text>
</comment>
<protein>
    <recommendedName>
        <fullName evidence="15">Phenylalanine--tRNA ligase beta subunit</fullName>
        <ecNumber evidence="15">6.1.1.20</ecNumber>
    </recommendedName>
    <alternativeName>
        <fullName evidence="15">Phenylalanyl-tRNA synthetase beta subunit</fullName>
        <shortName evidence="15">PheRS</shortName>
    </alternativeName>
</protein>
<evidence type="ECO:0000256" key="2">
    <source>
        <dbReference type="ARBA" id="ARBA00008653"/>
    </source>
</evidence>
<dbReference type="SUPFAM" id="SSF56037">
    <property type="entry name" value="PheT/TilS domain"/>
    <property type="match status" value="1"/>
</dbReference>
<dbReference type="EMBL" id="AP009389">
    <property type="protein sequence ID" value="BAF60130.1"/>
    <property type="molecule type" value="Genomic_DNA"/>
</dbReference>
<dbReference type="Gene3D" id="3.50.40.10">
    <property type="entry name" value="Phenylalanyl-trna Synthetase, Chain B, domain 3"/>
    <property type="match status" value="1"/>
</dbReference>
<comment type="subunit">
    <text evidence="3 15">Tetramer of two alpha and two beta subunits.</text>
</comment>
<dbReference type="HAMAP" id="MF_00283">
    <property type="entry name" value="Phe_tRNA_synth_beta1"/>
    <property type="match status" value="1"/>
</dbReference>
<evidence type="ECO:0000256" key="12">
    <source>
        <dbReference type="ARBA" id="ARBA00022917"/>
    </source>
</evidence>
<name>A5D0U0_PELTS</name>
<dbReference type="GO" id="GO:0016740">
    <property type="term" value="F:transferase activity"/>
    <property type="evidence" value="ECO:0007669"/>
    <property type="project" value="UniProtKB-ARBA"/>
</dbReference>
<dbReference type="STRING" id="370438.PTH_1949"/>
<evidence type="ECO:0000313" key="19">
    <source>
        <dbReference type="Proteomes" id="UP000006556"/>
    </source>
</evidence>
<evidence type="ECO:0000256" key="8">
    <source>
        <dbReference type="ARBA" id="ARBA00022741"/>
    </source>
</evidence>
<dbReference type="InterPro" id="IPR036690">
    <property type="entry name" value="Fdx_antiC-bd_sf"/>
</dbReference>
<keyword evidence="7 15" id="KW-0479">Metal-binding</keyword>
<dbReference type="GO" id="GO:0009328">
    <property type="term" value="C:phenylalanine-tRNA ligase complex"/>
    <property type="evidence" value="ECO:0007669"/>
    <property type="project" value="TreeGrafter"/>
</dbReference>
<dbReference type="SUPFAM" id="SSF50249">
    <property type="entry name" value="Nucleic acid-binding proteins"/>
    <property type="match status" value="1"/>
</dbReference>
<evidence type="ECO:0000256" key="14">
    <source>
        <dbReference type="ARBA" id="ARBA00049255"/>
    </source>
</evidence>
<dbReference type="PANTHER" id="PTHR10947">
    <property type="entry name" value="PHENYLALANYL-TRNA SYNTHETASE BETA CHAIN AND LEUCINE-RICH REPEAT-CONTAINING PROTEIN 47"/>
    <property type="match status" value="1"/>
</dbReference>
<dbReference type="KEGG" id="pth:PTH_1949"/>
<evidence type="ECO:0000259" key="17">
    <source>
        <dbReference type="PROSITE" id="PS51483"/>
    </source>
</evidence>
<dbReference type="NCBIfam" id="TIGR00472">
    <property type="entry name" value="pheT_bact"/>
    <property type="match status" value="1"/>
</dbReference>
<feature type="binding site" evidence="15">
    <location>
        <position position="330"/>
    </location>
    <ligand>
        <name>Mg(2+)</name>
        <dbReference type="ChEBI" id="CHEBI:18420"/>
        <note>shared with alpha subunit</note>
    </ligand>
</feature>
<feature type="binding site" evidence="15">
    <location>
        <position position="321"/>
    </location>
    <ligand>
        <name>Mg(2+)</name>
        <dbReference type="ChEBI" id="CHEBI:18420"/>
        <note>shared with alpha subunit</note>
    </ligand>
</feature>
<evidence type="ECO:0000256" key="4">
    <source>
        <dbReference type="ARBA" id="ARBA00022490"/>
    </source>
</evidence>
<gene>
    <name evidence="18" type="primary">PheT</name>
    <name evidence="15" type="synonym">pheT</name>
    <name evidence="18" type="ordered locus">PTH_1949</name>
</gene>
<keyword evidence="5" id="KW-0820">tRNA-binding</keyword>
<dbReference type="InterPro" id="IPR020825">
    <property type="entry name" value="Phe-tRNA_synthase-like_B3/B4"/>
</dbReference>
<evidence type="ECO:0000256" key="6">
    <source>
        <dbReference type="ARBA" id="ARBA00022598"/>
    </source>
</evidence>
<evidence type="ECO:0000256" key="1">
    <source>
        <dbReference type="ARBA" id="ARBA00004496"/>
    </source>
</evidence>
<dbReference type="PROSITE" id="PS51483">
    <property type="entry name" value="B5"/>
    <property type="match status" value="1"/>
</dbReference>
<dbReference type="SUPFAM" id="SSF54991">
    <property type="entry name" value="Anticodon-binding domain of PheRS"/>
    <property type="match status" value="1"/>
</dbReference>
<evidence type="ECO:0000256" key="3">
    <source>
        <dbReference type="ARBA" id="ARBA00011209"/>
    </source>
</evidence>
<organism evidence="18 19">
    <name type="scientific">Pelotomaculum thermopropionicum (strain DSM 13744 / JCM 10971 / SI)</name>
    <dbReference type="NCBI Taxonomy" id="370438"/>
    <lineage>
        <taxon>Bacteria</taxon>
        <taxon>Bacillati</taxon>
        <taxon>Bacillota</taxon>
        <taxon>Clostridia</taxon>
        <taxon>Eubacteriales</taxon>
        <taxon>Desulfotomaculaceae</taxon>
        <taxon>Pelotomaculum</taxon>
    </lineage>
</organism>
<comment type="cofactor">
    <cofactor evidence="15">
        <name>Mg(2+)</name>
        <dbReference type="ChEBI" id="CHEBI:18420"/>
    </cofactor>
    <text evidence="15">Binds 2 magnesium ions per tetramer.</text>
</comment>
<dbReference type="GO" id="GO:0000049">
    <property type="term" value="F:tRNA binding"/>
    <property type="evidence" value="ECO:0007669"/>
    <property type="project" value="UniProtKB-KW"/>
</dbReference>
<feature type="binding site" evidence="15">
    <location>
        <position position="331"/>
    </location>
    <ligand>
        <name>Mg(2+)</name>
        <dbReference type="ChEBI" id="CHEBI:18420"/>
        <note>shared with alpha subunit</note>
    </ligand>
</feature>
<dbReference type="Pfam" id="PF03147">
    <property type="entry name" value="FDX-ACB"/>
    <property type="match status" value="1"/>
</dbReference>
<keyword evidence="4 15" id="KW-0963">Cytoplasm</keyword>
<dbReference type="SMART" id="SM00873">
    <property type="entry name" value="B3_4"/>
    <property type="match status" value="1"/>
</dbReference>
<dbReference type="eggNOG" id="COG0072">
    <property type="taxonomic scope" value="Bacteria"/>
</dbReference>
<dbReference type="InterPro" id="IPR012340">
    <property type="entry name" value="NA-bd_OB-fold"/>
</dbReference>
<keyword evidence="8 15" id="KW-0547">Nucleotide-binding</keyword>
<feature type="domain" description="FDX-ACB" evidence="16">
    <location>
        <begin position="573"/>
        <end position="666"/>
    </location>
</feature>
<evidence type="ECO:0000256" key="10">
    <source>
        <dbReference type="ARBA" id="ARBA00022842"/>
    </source>
</evidence>
<dbReference type="InterPro" id="IPR045864">
    <property type="entry name" value="aa-tRNA-synth_II/BPL/LPL"/>
</dbReference>
<keyword evidence="9 15" id="KW-0067">ATP-binding</keyword>
<keyword evidence="19" id="KW-1185">Reference proteome</keyword>
<dbReference type="FunFam" id="3.30.70.380:FF:000001">
    <property type="entry name" value="Phenylalanine--tRNA ligase beta subunit"/>
    <property type="match status" value="1"/>
</dbReference>
<dbReference type="Gene3D" id="3.30.70.380">
    <property type="entry name" value="Ferrodoxin-fold anticodon-binding domain"/>
    <property type="match status" value="1"/>
</dbReference>
<dbReference type="AlphaFoldDB" id="A5D0U0"/>
<dbReference type="InterPro" id="IPR005146">
    <property type="entry name" value="B3/B4_tRNA-bd"/>
</dbReference>
<dbReference type="HOGENOM" id="CLU_016891_0_0_9"/>
<keyword evidence="10 15" id="KW-0460">Magnesium</keyword>
<comment type="subcellular location">
    <subcellularLocation>
        <location evidence="1 15">Cytoplasm</location>
    </subcellularLocation>
</comment>
<dbReference type="InterPro" id="IPR004532">
    <property type="entry name" value="Phe-tRNA-ligase_IIc_bsu_bact"/>
</dbReference>
<feature type="binding site" evidence="15">
    <location>
        <position position="327"/>
    </location>
    <ligand>
        <name>Mg(2+)</name>
        <dbReference type="ChEBI" id="CHEBI:18420"/>
        <note>shared with alpha subunit</note>
    </ligand>
</feature>
<dbReference type="FunFam" id="3.50.40.10:FF:000001">
    <property type="entry name" value="Phenylalanine--tRNA ligase beta subunit"/>
    <property type="match status" value="1"/>
</dbReference>
<dbReference type="PROSITE" id="PS51447">
    <property type="entry name" value="FDX_ACB"/>
    <property type="match status" value="1"/>
</dbReference>
<evidence type="ECO:0000256" key="11">
    <source>
        <dbReference type="ARBA" id="ARBA00022884"/>
    </source>
</evidence>
<dbReference type="InterPro" id="IPR045060">
    <property type="entry name" value="Phe-tRNA-ligase_IIc_bsu"/>
</dbReference>
<keyword evidence="11" id="KW-0694">RNA-binding</keyword>
<dbReference type="SUPFAM" id="SSF46955">
    <property type="entry name" value="Putative DNA-binding domain"/>
    <property type="match status" value="1"/>
</dbReference>
<dbReference type="Gene3D" id="3.30.930.10">
    <property type="entry name" value="Bira Bifunctional Protein, Domain 2"/>
    <property type="match status" value="1"/>
</dbReference>
<dbReference type="GO" id="GO:0005524">
    <property type="term" value="F:ATP binding"/>
    <property type="evidence" value="ECO:0007669"/>
    <property type="project" value="UniProtKB-UniRule"/>
</dbReference>
<sequence length="667" mass="72906">MILPPGTPLGKDVKEILGLDDFILELDLTPNRGDCLSVYGVAREVAALLGRPLRPVEPAYPEMGESIEGQVRVDIEAADLCGRFVGRLIKNVRVGPSPLWMQQRLRFAGIRPISNIVDVTNYVMLELGQPMHAFDYELLEGGHIIVRRAREGEKITTLDGVERQLAPGMLCITDPSGPVAIAGVMGGQATEVTGKTASVLLESAFFNPISIRRTSKVLGLRSQASLRFEKGIDIGGCARASARAAQLIVEMGAGEAVCGAVDAYPAPVPEKKIALRPARVNYVLGVDIPKEEAGSILSRLQFKVQDAGEELLVTVPTHRVDVSLEIDLIEEIARLHGYNQVPGTLPYGLSTHGIETREQLFTARIRDLLAGSGLYEVVTYSFTHPRVFDNMNLPPDSPLRNAVRIQNPLSEEHSVMRTMLLPGLLEILAGNYSRRVQNGAVFEIGRVFHSRGEQRLPEERPVLAAAAAGRTQGNWNTAPREMDFYYLKGVLEKLFGSIGTKAVNFRPETSNPSFHPGRTALLEAGGLELGVLGELHPHVSERFELPEKVVAFEIDLINLLSVSGQPVRYSPLPRFPAVERDIAIIVRQGIPAADVFDTIRKAGGDLLRSVHLFDIYCGEQVPRGFQSMAFSLKFLAGDRTLTDVEVSERIEVISRTLAGKFGASLRS</sequence>
<dbReference type="InterPro" id="IPR009061">
    <property type="entry name" value="DNA-bd_dom_put_sf"/>
</dbReference>
<keyword evidence="13 15" id="KW-0030">Aminoacyl-tRNA synthetase</keyword>
<dbReference type="GO" id="GO:0000287">
    <property type="term" value="F:magnesium ion binding"/>
    <property type="evidence" value="ECO:0007669"/>
    <property type="project" value="UniProtKB-UniRule"/>
</dbReference>
<dbReference type="Pfam" id="PF17759">
    <property type="entry name" value="tRNA_synthFbeta"/>
    <property type="match status" value="1"/>
</dbReference>
<dbReference type="Pfam" id="PF03483">
    <property type="entry name" value="B3_4"/>
    <property type="match status" value="1"/>
</dbReference>
<dbReference type="SUPFAM" id="SSF55681">
    <property type="entry name" value="Class II aaRS and biotin synthetases"/>
    <property type="match status" value="1"/>
</dbReference>
<dbReference type="FunFam" id="3.30.56.10:FF:000002">
    <property type="entry name" value="Phenylalanine--tRNA ligase beta subunit"/>
    <property type="match status" value="1"/>
</dbReference>
<dbReference type="PANTHER" id="PTHR10947:SF0">
    <property type="entry name" value="PHENYLALANINE--TRNA LIGASE BETA SUBUNIT"/>
    <property type="match status" value="1"/>
</dbReference>
<evidence type="ECO:0000256" key="9">
    <source>
        <dbReference type="ARBA" id="ARBA00022840"/>
    </source>
</evidence>
<evidence type="ECO:0000259" key="16">
    <source>
        <dbReference type="PROSITE" id="PS51447"/>
    </source>
</evidence>
<evidence type="ECO:0000256" key="15">
    <source>
        <dbReference type="HAMAP-Rule" id="MF_00283"/>
    </source>
</evidence>
<keyword evidence="12 15" id="KW-0648">Protein biosynthesis</keyword>
<dbReference type="GO" id="GO:0140096">
    <property type="term" value="F:catalytic activity, acting on a protein"/>
    <property type="evidence" value="ECO:0007669"/>
    <property type="project" value="UniProtKB-ARBA"/>
</dbReference>
<dbReference type="SMART" id="SM00874">
    <property type="entry name" value="B5"/>
    <property type="match status" value="1"/>
</dbReference>
<dbReference type="Pfam" id="PF03484">
    <property type="entry name" value="B5"/>
    <property type="match status" value="1"/>
</dbReference>
<dbReference type="InterPro" id="IPR041616">
    <property type="entry name" value="PheRS_beta_core"/>
</dbReference>
<keyword evidence="6 15" id="KW-0436">Ligase</keyword>
<dbReference type="CDD" id="cd00769">
    <property type="entry name" value="PheRS_beta_core"/>
    <property type="match status" value="1"/>
</dbReference>
<dbReference type="EC" id="6.1.1.20" evidence="15"/>
<accession>A5D0U0</accession>
<dbReference type="Gene3D" id="3.30.56.10">
    <property type="match status" value="2"/>
</dbReference>
<proteinExistence type="inferred from homology"/>
<dbReference type="InterPro" id="IPR005121">
    <property type="entry name" value="Fdx_antiC-bd"/>
</dbReference>
<evidence type="ECO:0000313" key="18">
    <source>
        <dbReference type="EMBL" id="BAF60130.1"/>
    </source>
</evidence>
<reference evidence="19" key="1">
    <citation type="journal article" date="2008" name="Genome Res.">
        <title>The genome of Pelotomaculum thermopropionicum reveals niche-associated evolution in anaerobic microbiota.</title>
        <authorList>
            <person name="Kosaka T."/>
            <person name="Kato S."/>
            <person name="Shimoyama T."/>
            <person name="Ishii S."/>
            <person name="Abe T."/>
            <person name="Watanabe K."/>
        </authorList>
    </citation>
    <scope>NUCLEOTIDE SEQUENCE [LARGE SCALE GENOMIC DNA]</scope>
    <source>
        <strain evidence="19">DSM 13744 / JCM 10971 / SI</strain>
    </source>
</reference>
<evidence type="ECO:0000256" key="5">
    <source>
        <dbReference type="ARBA" id="ARBA00022555"/>
    </source>
</evidence>
<dbReference type="InterPro" id="IPR005147">
    <property type="entry name" value="tRNA_synthase_B5-dom"/>
</dbReference>
<dbReference type="GO" id="GO:0004826">
    <property type="term" value="F:phenylalanine-tRNA ligase activity"/>
    <property type="evidence" value="ECO:0007669"/>
    <property type="project" value="UniProtKB-UniRule"/>
</dbReference>